<comment type="pathway">
    <text evidence="2">Protein modification; protein glycosylation.</text>
</comment>
<reference evidence="12" key="3">
    <citation type="submission" date="2010-09" db="EMBL/GenBank/DDBJ databases">
        <title>Annotation of Gaeumannomyces graminis var. tritici R3-111a-1.</title>
        <authorList>
            <consortium name="The Broad Institute Genome Sequencing Platform"/>
            <person name="Ma L.-J."/>
            <person name="Dead R."/>
            <person name="Young S.K."/>
            <person name="Zeng Q."/>
            <person name="Gargeya S."/>
            <person name="Fitzgerald M."/>
            <person name="Haas B."/>
            <person name="Abouelleil A."/>
            <person name="Alvarado L."/>
            <person name="Arachchi H.M."/>
            <person name="Berlin A."/>
            <person name="Brown A."/>
            <person name="Chapman S.B."/>
            <person name="Chen Z."/>
            <person name="Dunbar C."/>
            <person name="Freedman E."/>
            <person name="Gearin G."/>
            <person name="Gellesch M."/>
            <person name="Goldberg J."/>
            <person name="Griggs A."/>
            <person name="Gujja S."/>
            <person name="Heiman D."/>
            <person name="Howarth C."/>
            <person name="Larson L."/>
            <person name="Lui A."/>
            <person name="MacDonald P.J.P."/>
            <person name="Mehta T."/>
            <person name="Montmayeur A."/>
            <person name="Murphy C."/>
            <person name="Neiman D."/>
            <person name="Pearson M."/>
            <person name="Priest M."/>
            <person name="Roberts A."/>
            <person name="Saif S."/>
            <person name="Shea T."/>
            <person name="Shenoy N."/>
            <person name="Sisk P."/>
            <person name="Stolte C."/>
            <person name="Sykes S."/>
            <person name="Yandava C."/>
            <person name="Wortman J."/>
            <person name="Nusbaum C."/>
            <person name="Birren B."/>
        </authorList>
    </citation>
    <scope>NUCLEOTIDE SEQUENCE</scope>
    <source>
        <strain evidence="12">R3-111a-1</strain>
    </source>
</reference>
<keyword evidence="7" id="KW-0479">Metal-binding</keyword>
<dbReference type="UniPathway" id="UPA00378"/>
<keyword evidence="14" id="KW-1185">Reference proteome</keyword>
<dbReference type="GO" id="GO:0004571">
    <property type="term" value="F:mannosyl-oligosaccharide 1,2-alpha-mannosidase activity"/>
    <property type="evidence" value="ECO:0007669"/>
    <property type="project" value="InterPro"/>
</dbReference>
<evidence type="ECO:0000256" key="10">
    <source>
        <dbReference type="SAM" id="MobiDB-lite"/>
    </source>
</evidence>
<reference evidence="13" key="4">
    <citation type="journal article" date="2015" name="G3 (Bethesda)">
        <title>Genome sequences of three phytopathogenic species of the Magnaporthaceae family of fungi.</title>
        <authorList>
            <person name="Okagaki L.H."/>
            <person name="Nunes C.C."/>
            <person name="Sailsbery J."/>
            <person name="Clay B."/>
            <person name="Brown D."/>
            <person name="John T."/>
            <person name="Oh Y."/>
            <person name="Young N."/>
            <person name="Fitzgerald M."/>
            <person name="Haas B.J."/>
            <person name="Zeng Q."/>
            <person name="Young S."/>
            <person name="Adiconis X."/>
            <person name="Fan L."/>
            <person name="Levin J.Z."/>
            <person name="Mitchell T.K."/>
            <person name="Okubara P.A."/>
            <person name="Farman M.L."/>
            <person name="Kohn L.M."/>
            <person name="Birren B."/>
            <person name="Ma L.-J."/>
            <person name="Dean R.A."/>
        </authorList>
    </citation>
    <scope>NUCLEOTIDE SEQUENCE</scope>
    <source>
        <strain evidence="13">R3-111a-1</strain>
    </source>
</reference>
<reference evidence="12" key="2">
    <citation type="submission" date="2010-07" db="EMBL/GenBank/DDBJ databases">
        <authorList>
            <consortium name="The Broad Institute Genome Sequencing Platform"/>
            <consortium name="Broad Institute Genome Sequencing Center for Infectious Disease"/>
            <person name="Ma L.-J."/>
            <person name="Dead R."/>
            <person name="Young S."/>
            <person name="Zeng Q."/>
            <person name="Koehrsen M."/>
            <person name="Alvarado L."/>
            <person name="Berlin A."/>
            <person name="Chapman S.B."/>
            <person name="Chen Z."/>
            <person name="Freedman E."/>
            <person name="Gellesch M."/>
            <person name="Goldberg J."/>
            <person name="Griggs A."/>
            <person name="Gujja S."/>
            <person name="Heilman E.R."/>
            <person name="Heiman D."/>
            <person name="Hepburn T."/>
            <person name="Howarth C."/>
            <person name="Jen D."/>
            <person name="Larson L."/>
            <person name="Mehta T."/>
            <person name="Neiman D."/>
            <person name="Pearson M."/>
            <person name="Roberts A."/>
            <person name="Saif S."/>
            <person name="Shea T."/>
            <person name="Shenoy N."/>
            <person name="Sisk P."/>
            <person name="Stolte C."/>
            <person name="Sykes S."/>
            <person name="Walk T."/>
            <person name="White J."/>
            <person name="Yandava C."/>
            <person name="Haas B."/>
            <person name="Nusbaum C."/>
            <person name="Birren B."/>
        </authorList>
    </citation>
    <scope>NUCLEOTIDE SEQUENCE</scope>
    <source>
        <strain evidence="12">R3-111a-1</strain>
    </source>
</reference>
<evidence type="ECO:0000256" key="6">
    <source>
        <dbReference type="PIRSR" id="PIRSR601382-1"/>
    </source>
</evidence>
<feature type="compositionally biased region" description="Basic residues" evidence="10">
    <location>
        <begin position="859"/>
        <end position="872"/>
    </location>
</feature>
<feature type="active site" evidence="6">
    <location>
        <position position="629"/>
    </location>
</feature>
<evidence type="ECO:0000313" key="12">
    <source>
        <dbReference type="EMBL" id="EJT75856.1"/>
    </source>
</evidence>
<keyword evidence="7" id="KW-0106">Calcium</keyword>
<evidence type="ECO:0000256" key="5">
    <source>
        <dbReference type="ARBA" id="ARBA00023157"/>
    </source>
</evidence>
<keyword evidence="11" id="KW-0732">Signal</keyword>
<evidence type="ECO:0000256" key="11">
    <source>
        <dbReference type="SAM" id="SignalP"/>
    </source>
</evidence>
<name>J3NWX4_GAET3</name>
<comment type="similarity">
    <text evidence="3 9">Belongs to the glycosyl hydrolase 47 family.</text>
</comment>
<feature type="compositionally biased region" description="Basic and acidic residues" evidence="10">
    <location>
        <begin position="166"/>
        <end position="191"/>
    </location>
</feature>
<dbReference type="GO" id="GO:0005783">
    <property type="term" value="C:endoplasmic reticulum"/>
    <property type="evidence" value="ECO:0007669"/>
    <property type="project" value="TreeGrafter"/>
</dbReference>
<comment type="cofactor">
    <cofactor evidence="1 7">
        <name>Ca(2+)</name>
        <dbReference type="ChEBI" id="CHEBI:29108"/>
    </cofactor>
</comment>
<evidence type="ECO:0000256" key="3">
    <source>
        <dbReference type="ARBA" id="ARBA00007658"/>
    </source>
</evidence>
<dbReference type="GO" id="GO:0005975">
    <property type="term" value="P:carbohydrate metabolic process"/>
    <property type="evidence" value="ECO:0007669"/>
    <property type="project" value="InterPro"/>
</dbReference>
<keyword evidence="9" id="KW-0326">Glycosidase</keyword>
<feature type="active site" description="Proton donor" evidence="6">
    <location>
        <position position="344"/>
    </location>
</feature>
<reference evidence="14" key="1">
    <citation type="submission" date="2010-07" db="EMBL/GenBank/DDBJ databases">
        <title>The genome sequence of Gaeumannomyces graminis var. tritici strain R3-111a-1.</title>
        <authorList>
            <consortium name="The Broad Institute Genome Sequencing Platform"/>
            <person name="Ma L.-J."/>
            <person name="Dead R."/>
            <person name="Young S."/>
            <person name="Zeng Q."/>
            <person name="Koehrsen M."/>
            <person name="Alvarado L."/>
            <person name="Berlin A."/>
            <person name="Chapman S.B."/>
            <person name="Chen Z."/>
            <person name="Freedman E."/>
            <person name="Gellesch M."/>
            <person name="Goldberg J."/>
            <person name="Griggs A."/>
            <person name="Gujja S."/>
            <person name="Heilman E.R."/>
            <person name="Heiman D."/>
            <person name="Hepburn T."/>
            <person name="Howarth C."/>
            <person name="Jen D."/>
            <person name="Larson L."/>
            <person name="Mehta T."/>
            <person name="Neiman D."/>
            <person name="Pearson M."/>
            <person name="Roberts A."/>
            <person name="Saif S."/>
            <person name="Shea T."/>
            <person name="Shenoy N."/>
            <person name="Sisk P."/>
            <person name="Stolte C."/>
            <person name="Sykes S."/>
            <person name="Walk T."/>
            <person name="White J."/>
            <person name="Yandava C."/>
            <person name="Haas B."/>
            <person name="Nusbaum C."/>
            <person name="Birren B."/>
        </authorList>
    </citation>
    <scope>NUCLEOTIDE SEQUENCE [LARGE SCALE GENOMIC DNA]</scope>
    <source>
        <strain evidence="14">R3-111a-1</strain>
    </source>
</reference>
<feature type="compositionally biased region" description="Polar residues" evidence="10">
    <location>
        <begin position="501"/>
        <end position="513"/>
    </location>
</feature>
<dbReference type="InterPro" id="IPR001382">
    <property type="entry name" value="Glyco_hydro_47"/>
</dbReference>
<dbReference type="VEuPathDB" id="FungiDB:GGTG_05785"/>
<keyword evidence="4 9" id="KW-0378">Hydrolase</keyword>
<dbReference type="Gene3D" id="1.50.10.10">
    <property type="match status" value="3"/>
</dbReference>
<dbReference type="InterPro" id="IPR050749">
    <property type="entry name" value="Glycosyl_Hydrolase_47"/>
</dbReference>
<proteinExistence type="inferred from homology"/>
<dbReference type="GeneID" id="20346243"/>
<feature type="region of interest" description="Disordered" evidence="10">
    <location>
        <begin position="41"/>
        <end position="202"/>
    </location>
</feature>
<dbReference type="GO" id="GO:0005509">
    <property type="term" value="F:calcium ion binding"/>
    <property type="evidence" value="ECO:0007669"/>
    <property type="project" value="InterPro"/>
</dbReference>
<dbReference type="PRINTS" id="PR00747">
    <property type="entry name" value="GLYHDRLASE47"/>
</dbReference>
<dbReference type="PANTHER" id="PTHR11742">
    <property type="entry name" value="MANNOSYL-OLIGOSACCHARIDE ALPHA-1,2-MANNOSIDASE-RELATED"/>
    <property type="match status" value="1"/>
</dbReference>
<dbReference type="Pfam" id="PF01532">
    <property type="entry name" value="Glyco_hydro_47"/>
    <property type="match status" value="1"/>
</dbReference>
<reference evidence="13" key="5">
    <citation type="submission" date="2018-04" db="UniProtKB">
        <authorList>
            <consortium name="EnsemblFungi"/>
        </authorList>
    </citation>
    <scope>IDENTIFICATION</scope>
    <source>
        <strain evidence="13">R3-111a-1</strain>
    </source>
</reference>
<dbReference type="InterPro" id="IPR036026">
    <property type="entry name" value="Seven-hairpin_glycosidases"/>
</dbReference>
<evidence type="ECO:0000313" key="13">
    <source>
        <dbReference type="EnsemblFungi" id="EJT75856"/>
    </source>
</evidence>
<dbReference type="STRING" id="644352.J3NWX4"/>
<dbReference type="eggNOG" id="KOG2204">
    <property type="taxonomic scope" value="Eukaryota"/>
</dbReference>
<keyword evidence="5 8" id="KW-1015">Disulfide bond</keyword>
<evidence type="ECO:0000256" key="4">
    <source>
        <dbReference type="ARBA" id="ARBA00022801"/>
    </source>
</evidence>
<dbReference type="Proteomes" id="UP000006039">
    <property type="component" value="Unassembled WGS sequence"/>
</dbReference>
<dbReference type="PANTHER" id="PTHR11742:SF103">
    <property type="entry name" value="ENDOPLASMIC RETICULUM MANNOSIDASE MNL2-RELATED"/>
    <property type="match status" value="1"/>
</dbReference>
<protein>
    <recommendedName>
        <fullName evidence="9">alpha-1,2-Mannosidase</fullName>
        <ecNumber evidence="9">3.2.1.-</ecNumber>
    </recommendedName>
</protein>
<dbReference type="InterPro" id="IPR012341">
    <property type="entry name" value="6hp_glycosidase-like_sf"/>
</dbReference>
<feature type="compositionally biased region" description="Pro residues" evidence="10">
    <location>
        <begin position="932"/>
        <end position="944"/>
    </location>
</feature>
<dbReference type="EC" id="3.2.1.-" evidence="9"/>
<gene>
    <name evidence="13" type="primary">20346243</name>
    <name evidence="12" type="ORF">GGTG_05785</name>
</gene>
<evidence type="ECO:0000256" key="1">
    <source>
        <dbReference type="ARBA" id="ARBA00001913"/>
    </source>
</evidence>
<feature type="region of interest" description="Disordered" evidence="10">
    <location>
        <begin position="561"/>
        <end position="604"/>
    </location>
</feature>
<accession>J3NWX4</accession>
<feature type="active site" evidence="6">
    <location>
        <position position="979"/>
    </location>
</feature>
<evidence type="ECO:0000313" key="14">
    <source>
        <dbReference type="Proteomes" id="UP000006039"/>
    </source>
</evidence>
<dbReference type="RefSeq" id="XP_009221856.1">
    <property type="nucleotide sequence ID" value="XM_009223592.1"/>
</dbReference>
<dbReference type="EMBL" id="GL385397">
    <property type="protein sequence ID" value="EJT75856.1"/>
    <property type="molecule type" value="Genomic_DNA"/>
</dbReference>
<feature type="region of interest" description="Disordered" evidence="10">
    <location>
        <begin position="807"/>
        <end position="946"/>
    </location>
</feature>
<dbReference type="EnsemblFungi" id="EJT75856">
    <property type="protein sequence ID" value="EJT75856"/>
    <property type="gene ID" value="GGTG_05785"/>
</dbReference>
<dbReference type="OrthoDB" id="8118055at2759"/>
<dbReference type="SUPFAM" id="SSF48225">
    <property type="entry name" value="Seven-hairpin glycosidases"/>
    <property type="match status" value="1"/>
</dbReference>
<feature type="binding site" evidence="7">
    <location>
        <position position="1067"/>
    </location>
    <ligand>
        <name>Ca(2+)</name>
        <dbReference type="ChEBI" id="CHEBI:29108"/>
    </ligand>
</feature>
<dbReference type="HOGENOM" id="CLU_003818_1_0_1"/>
<feature type="region of interest" description="Disordered" evidence="10">
    <location>
        <begin position="495"/>
        <end position="547"/>
    </location>
</feature>
<dbReference type="GO" id="GO:0036503">
    <property type="term" value="P:ERAD pathway"/>
    <property type="evidence" value="ECO:0007669"/>
    <property type="project" value="UniProtKB-ARBA"/>
</dbReference>
<evidence type="ECO:0000256" key="7">
    <source>
        <dbReference type="PIRSR" id="PIRSR601382-2"/>
    </source>
</evidence>
<feature type="chain" id="PRO_5015094599" description="alpha-1,2-Mannosidase" evidence="11">
    <location>
        <begin position="28"/>
        <end position="1076"/>
    </location>
</feature>
<evidence type="ECO:0000256" key="9">
    <source>
        <dbReference type="RuleBase" id="RU361193"/>
    </source>
</evidence>
<feature type="disulfide bond" evidence="8">
    <location>
        <begin position="704"/>
        <end position="733"/>
    </location>
</feature>
<organism evidence="12">
    <name type="scientific">Gaeumannomyces tritici (strain R3-111a-1)</name>
    <name type="common">Wheat and barley take-all root rot fungus</name>
    <name type="synonym">Gaeumannomyces graminis var. tritici</name>
    <dbReference type="NCBI Taxonomy" id="644352"/>
    <lineage>
        <taxon>Eukaryota</taxon>
        <taxon>Fungi</taxon>
        <taxon>Dikarya</taxon>
        <taxon>Ascomycota</taxon>
        <taxon>Pezizomycotina</taxon>
        <taxon>Sordariomycetes</taxon>
        <taxon>Sordariomycetidae</taxon>
        <taxon>Magnaporthales</taxon>
        <taxon>Magnaporthaceae</taxon>
        <taxon>Gaeumannomyces</taxon>
    </lineage>
</organism>
<dbReference type="GO" id="GO:0016020">
    <property type="term" value="C:membrane"/>
    <property type="evidence" value="ECO:0007669"/>
    <property type="project" value="InterPro"/>
</dbReference>
<evidence type="ECO:0000256" key="2">
    <source>
        <dbReference type="ARBA" id="ARBA00004922"/>
    </source>
</evidence>
<sequence length="1076" mass="119254">MLRIRRYRVFVVGAIILLFLLLRVSQNSQWEGRRSAIYNSYTHPGTKGSEPTFDDQKQPSQPARGHKPEQLPVGPEPRPRPKLKSKPKPQVQALDGQPKQAVKHHDVAPGPNKVQIPELKPDPESRNGLGRAKAAAASESPSRVVKGPPGKTPLATPKAALEDVDIPDRETDRDGDLGQKPLDKGPDRLHAADPPSHRQKSVALSATLSVPHWRKMPEHFPVPKEDVIPLPTGKPTKMPPVQHSFEKAESLADREKREGRLAQVKKEMQRAWNGYRKYAWGHDELEPVTKGFRDPFCGWAATLVDSMDTLWIMGMKEEFEDAYRALDKIDFTTTPYRREIPVFETIIRYLGGLLAAYDVSGGPDGKHPKLLKKAVELAEVLMSVFDTPNRMPVLYYNWMPRYASQPRRASASSGVAELGSMSMEFTRLAQLTGEDRYYDAIARITNAFEEWQNRGTVLNGIFPQQVDAAGCNRTAPSLTSLDLSSVEADGAEVTLDASKGYSPNDSPETNNSGEKSKSVISDGDPQFKVHPGDKPGSVAKAEFKEKPAEKKLEARRVIQGLDGADDTPPSVPKAKPATVHADRVGASGRGGASGPYGASNRLPDWDCTPQGLTDGGYGSGSFGMGGSQDSTYEYFPKQYILLGGLEPKYKSMHLKVVAAVKKYLLYRPMIKDEDRSLLFSASVYASSQRGVDKSYTYEVTHLTCFLGGMFALGGRVFGSAEDVEIGARLTDGCVWAYESTPSGLMPEGGAMVPCQTVASCPWNETVWYEHLDPSSQWRDNMAKDYEIRKKEWDDQKASLLKAEALRVKAEKEAKRSRPTNSSDPLGRFDDDADADGQNAGRPRQQLDSDDFTYSQGKAVLKKSGKEKLRRSPPSHAGRYDDSLVPAPAPAPPSSTEDKPKTGQPGASILDGAGAGRDGAQSPLAGAEEPEPPYDPLWELPPEPTKPQTHEEYVRYRIKQENLPPGYTGMNDRRYILRPEAIESVWYMYRITGDKKWQEKGWRMFKAVIRATQTEHGHSAVDNVHSPTSPPSHLNNMESFWMAETLKYFYLLYTTPDVISLDDWVLNTEAHPFKRPT</sequence>
<dbReference type="AlphaFoldDB" id="J3NWX4"/>
<evidence type="ECO:0000256" key="8">
    <source>
        <dbReference type="PIRSR" id="PIRSR601382-3"/>
    </source>
</evidence>
<feature type="active site" description="Proton donor" evidence="6">
    <location>
        <position position="747"/>
    </location>
</feature>
<feature type="signal peptide" evidence="11">
    <location>
        <begin position="1"/>
        <end position="27"/>
    </location>
</feature>